<dbReference type="EMBL" id="CP018047">
    <property type="protein sequence ID" value="AQU67927.1"/>
    <property type="molecule type" value="Genomic_DNA"/>
</dbReference>
<dbReference type="Proteomes" id="UP000189677">
    <property type="component" value="Chromosome"/>
</dbReference>
<evidence type="ECO:0000313" key="4">
    <source>
        <dbReference type="Proteomes" id="UP000189677"/>
    </source>
</evidence>
<dbReference type="RefSeq" id="WP_078076509.1">
    <property type="nucleotide sequence ID" value="NZ_CP018047.1"/>
</dbReference>
<feature type="compositionally biased region" description="Low complexity" evidence="1">
    <location>
        <begin position="1"/>
        <end position="11"/>
    </location>
</feature>
<feature type="region of interest" description="Disordered" evidence="1">
    <location>
        <begin position="69"/>
        <end position="89"/>
    </location>
</feature>
<accession>A0A1U9QUS6</accession>
<dbReference type="KEGG" id="snw:BBN63_18565"/>
<evidence type="ECO:0008006" key="5">
    <source>
        <dbReference type="Google" id="ProtNLM"/>
    </source>
</evidence>
<sequence length="269" mass="28209">MTDRQPQSQLPPQSPQASEDVIGSAAPPRRLPRRVVAGISAVLALAVAAGGGIWVVAKVGDADRTAPTRAWPASMPDGARPADTKHLVPGGVGAKLLPVDDGYRPDGYLPGPDIGSLGNDNVLDAGRTAEHAKDAVRGLKAGERDRFAKALKKLKFTGGARRSYSGADNLFVVEIHLAQVEKDGAERALARFRTDVGPVLKGLRKGPSADCFLLPDAGDPDLDAMLCTRSRHGVLVTAYAYGAPGLDTKEISRMFTEQTGRLATSGESA</sequence>
<evidence type="ECO:0000256" key="2">
    <source>
        <dbReference type="SAM" id="Phobius"/>
    </source>
</evidence>
<name>A0A1U9QUS6_STRNV</name>
<reference evidence="3 4" key="1">
    <citation type="submission" date="2016-11" db="EMBL/GenBank/DDBJ databases">
        <title>Complete genome sequence of Streptomyces niveus SCSIO 3406.</title>
        <authorList>
            <person name="Zhu Q."/>
            <person name="Cheng W."/>
            <person name="Song Y."/>
            <person name="Li Q."/>
            <person name="Ju J."/>
        </authorList>
    </citation>
    <scope>NUCLEOTIDE SEQUENCE [LARGE SCALE GENOMIC DNA]</scope>
    <source>
        <strain evidence="3 4">SCSIO 3406</strain>
    </source>
</reference>
<protein>
    <recommendedName>
        <fullName evidence="5">Secreted protein</fullName>
    </recommendedName>
</protein>
<evidence type="ECO:0000313" key="3">
    <source>
        <dbReference type="EMBL" id="AQU67927.1"/>
    </source>
</evidence>
<dbReference type="AlphaFoldDB" id="A0A1U9QUS6"/>
<organism evidence="3 4">
    <name type="scientific">Streptomyces niveus</name>
    <name type="common">Streptomyces spheroides</name>
    <dbReference type="NCBI Taxonomy" id="193462"/>
    <lineage>
        <taxon>Bacteria</taxon>
        <taxon>Bacillati</taxon>
        <taxon>Actinomycetota</taxon>
        <taxon>Actinomycetes</taxon>
        <taxon>Kitasatosporales</taxon>
        <taxon>Streptomycetaceae</taxon>
        <taxon>Streptomyces</taxon>
    </lineage>
</organism>
<keyword evidence="2" id="KW-0812">Transmembrane</keyword>
<feature type="region of interest" description="Disordered" evidence="1">
    <location>
        <begin position="1"/>
        <end position="26"/>
    </location>
</feature>
<dbReference type="OrthoDB" id="3853749at2"/>
<proteinExistence type="predicted"/>
<gene>
    <name evidence="3" type="ORF">BBN63_18565</name>
</gene>
<keyword evidence="2" id="KW-1133">Transmembrane helix</keyword>
<evidence type="ECO:0000256" key="1">
    <source>
        <dbReference type="SAM" id="MobiDB-lite"/>
    </source>
</evidence>
<feature type="transmembrane region" description="Helical" evidence="2">
    <location>
        <begin position="35"/>
        <end position="57"/>
    </location>
</feature>
<keyword evidence="4" id="KW-1185">Reference proteome</keyword>
<keyword evidence="2" id="KW-0472">Membrane</keyword>